<keyword evidence="6 8" id="KW-0472">Membrane</keyword>
<feature type="region of interest" description="Disordered" evidence="7">
    <location>
        <begin position="591"/>
        <end position="610"/>
    </location>
</feature>
<feature type="compositionally biased region" description="Basic and acidic residues" evidence="7">
    <location>
        <begin position="37"/>
        <end position="47"/>
    </location>
</feature>
<proteinExistence type="inferred from homology"/>
<evidence type="ECO:0000256" key="4">
    <source>
        <dbReference type="ARBA" id="ARBA00022692"/>
    </source>
</evidence>
<keyword evidence="5 8" id="KW-1133">Transmembrane helix</keyword>
<feature type="transmembrane region" description="Helical" evidence="8">
    <location>
        <begin position="99"/>
        <end position="118"/>
    </location>
</feature>
<dbReference type="InterPro" id="IPR003688">
    <property type="entry name" value="TraG/VirD4"/>
</dbReference>
<evidence type="ECO:0000313" key="10">
    <source>
        <dbReference type="EMBL" id="RVU49405.1"/>
    </source>
</evidence>
<name>A0A437RRT9_9BURK</name>
<evidence type="ECO:0000313" key="11">
    <source>
        <dbReference type="Proteomes" id="UP000285575"/>
    </source>
</evidence>
<keyword evidence="3" id="KW-1003">Cell membrane</keyword>
<reference evidence="10 11" key="1">
    <citation type="submission" date="2019-01" db="EMBL/GenBank/DDBJ databases">
        <authorList>
            <person name="Chen W.-M."/>
        </authorList>
    </citation>
    <scope>NUCLEOTIDE SEQUENCE [LARGE SCALE GENOMIC DNA]</scope>
    <source>
        <strain evidence="10 11">KYPY4</strain>
    </source>
</reference>
<feature type="transmembrane region" description="Helical" evidence="8">
    <location>
        <begin position="145"/>
        <end position="162"/>
    </location>
</feature>
<feature type="compositionally biased region" description="Low complexity" evidence="7">
    <location>
        <begin position="591"/>
        <end position="607"/>
    </location>
</feature>
<keyword evidence="11" id="KW-1185">Reference proteome</keyword>
<evidence type="ECO:0000256" key="9">
    <source>
        <dbReference type="SAM" id="SignalP"/>
    </source>
</evidence>
<evidence type="ECO:0000256" key="6">
    <source>
        <dbReference type="ARBA" id="ARBA00023136"/>
    </source>
</evidence>
<dbReference type="InterPro" id="IPR027417">
    <property type="entry name" value="P-loop_NTPase"/>
</dbReference>
<dbReference type="InterPro" id="IPR051539">
    <property type="entry name" value="T4SS-coupling_protein"/>
</dbReference>
<organism evidence="10 11">
    <name type="scientific">Rubrivivax rivuli</name>
    <dbReference type="NCBI Taxonomy" id="1862385"/>
    <lineage>
        <taxon>Bacteria</taxon>
        <taxon>Pseudomonadati</taxon>
        <taxon>Pseudomonadota</taxon>
        <taxon>Betaproteobacteria</taxon>
        <taxon>Burkholderiales</taxon>
        <taxon>Sphaerotilaceae</taxon>
        <taxon>Rubrivivax</taxon>
    </lineage>
</organism>
<keyword evidence="9" id="KW-0732">Signal</keyword>
<sequence length="653" mass="71117">MTVRARRWCAVLLMAATWSTSSLAAMDPILGKQCRESYDRAKSERQRNPQAPEPPAAMLNDFNACVTFTQRTWPQWVASTQPAQPPMRTQEDRDREGLLYLRLPAILASLLVAALAFLHLRRLTQKRSVSPVVGDLVADHKRQATSLKANIVGAGIAVVALALDWRLFGLICMVLCWFGYVATFFLFKSKPSKTFGTARFASIEEVDRWNADAKAAAHKGATVRLGLAHPAGDDGEPSPVGVPLAYRTDKHVLVVASARSGKGRDLLIPNLLSYTGPVMVLDPKGENALRTGRHRESYGPVCYLDPWGITGRPSSGFNPLAELAASNSLEEVATGAAVIAGALVMPSDGPNRHFSDSARQLLEGLIAFVVTEPNLRPVADLTIVRQLLTQRLRPTLGAMAASTFGPDVIRSRAGTMLALSDGKEFSSIISTAATETDFLDNPTLQKNLGLDGVDAIDFSAWQRGSALSVYLCVPPDLLTVYSRWLRLVVIGALRAMTRRLSPPPQSVMFMLDELAALGRMKPVEDALGIGAGYGIQVWAVFQDLAQMKDTYKEKWPTFPGNAGLRCFFGVQDFDTAKYVSDMLGEATVEATSTNTSGGNNSTTTSAAKRQLRTPDEVMRNEGMFVLPPSSAPIYIERLAYFKDPELAGRWDEV</sequence>
<dbReference type="PANTHER" id="PTHR37937:SF1">
    <property type="entry name" value="CONJUGATIVE TRANSFER: DNA TRANSPORT"/>
    <property type="match status" value="1"/>
</dbReference>
<evidence type="ECO:0000256" key="3">
    <source>
        <dbReference type="ARBA" id="ARBA00022475"/>
    </source>
</evidence>
<evidence type="ECO:0000256" key="5">
    <source>
        <dbReference type="ARBA" id="ARBA00022989"/>
    </source>
</evidence>
<gene>
    <name evidence="10" type="ORF">EOE66_02185</name>
</gene>
<dbReference type="AlphaFoldDB" id="A0A437RRT9"/>
<keyword evidence="4 8" id="KW-0812">Transmembrane</keyword>
<dbReference type="Proteomes" id="UP000285575">
    <property type="component" value="Unassembled WGS sequence"/>
</dbReference>
<dbReference type="PANTHER" id="PTHR37937">
    <property type="entry name" value="CONJUGATIVE TRANSFER: DNA TRANSPORT"/>
    <property type="match status" value="1"/>
</dbReference>
<feature type="region of interest" description="Disordered" evidence="7">
    <location>
        <begin position="37"/>
        <end position="56"/>
    </location>
</feature>
<evidence type="ECO:0000256" key="7">
    <source>
        <dbReference type="SAM" id="MobiDB-lite"/>
    </source>
</evidence>
<dbReference type="OrthoDB" id="9759295at2"/>
<dbReference type="Gene3D" id="3.40.50.300">
    <property type="entry name" value="P-loop containing nucleotide triphosphate hydrolases"/>
    <property type="match status" value="1"/>
</dbReference>
<comment type="caution">
    <text evidence="10">The sequence shown here is derived from an EMBL/GenBank/DDBJ whole genome shotgun (WGS) entry which is preliminary data.</text>
</comment>
<evidence type="ECO:0000256" key="1">
    <source>
        <dbReference type="ARBA" id="ARBA00004651"/>
    </source>
</evidence>
<protein>
    <submittedName>
        <fullName evidence="10">Type IV secretory system conjugative DNA transfer family protein</fullName>
    </submittedName>
</protein>
<dbReference type="CDD" id="cd01127">
    <property type="entry name" value="TrwB_TraG_TraD_VirD4"/>
    <property type="match status" value="1"/>
</dbReference>
<evidence type="ECO:0000256" key="8">
    <source>
        <dbReference type="SAM" id="Phobius"/>
    </source>
</evidence>
<comment type="subcellular location">
    <subcellularLocation>
        <location evidence="1">Cell membrane</location>
        <topology evidence="1">Multi-pass membrane protein</topology>
    </subcellularLocation>
</comment>
<accession>A0A437RRT9</accession>
<evidence type="ECO:0000256" key="2">
    <source>
        <dbReference type="ARBA" id="ARBA00008806"/>
    </source>
</evidence>
<comment type="similarity">
    <text evidence="2">Belongs to the VirD4/TraG family.</text>
</comment>
<dbReference type="EMBL" id="SACR01000001">
    <property type="protein sequence ID" value="RVU49405.1"/>
    <property type="molecule type" value="Genomic_DNA"/>
</dbReference>
<dbReference type="Pfam" id="PF02534">
    <property type="entry name" value="T4SS-DNA_transf"/>
    <property type="match status" value="1"/>
</dbReference>
<feature type="signal peptide" evidence="9">
    <location>
        <begin position="1"/>
        <end position="24"/>
    </location>
</feature>
<dbReference type="GO" id="GO:0005886">
    <property type="term" value="C:plasma membrane"/>
    <property type="evidence" value="ECO:0007669"/>
    <property type="project" value="UniProtKB-SubCell"/>
</dbReference>
<dbReference type="SUPFAM" id="SSF52540">
    <property type="entry name" value="P-loop containing nucleoside triphosphate hydrolases"/>
    <property type="match status" value="1"/>
</dbReference>
<feature type="chain" id="PRO_5019206500" evidence="9">
    <location>
        <begin position="25"/>
        <end position="653"/>
    </location>
</feature>
<feature type="transmembrane region" description="Helical" evidence="8">
    <location>
        <begin position="168"/>
        <end position="187"/>
    </location>
</feature>